<dbReference type="EMBL" id="JAWNGA010000001">
    <property type="protein sequence ID" value="MDY5132267.1"/>
    <property type="molecule type" value="Genomic_DNA"/>
</dbReference>
<dbReference type="Proteomes" id="UP001275049">
    <property type="component" value="Unassembled WGS sequence"/>
</dbReference>
<evidence type="ECO:0000313" key="3">
    <source>
        <dbReference type="Proteomes" id="UP001275049"/>
    </source>
</evidence>
<proteinExistence type="predicted"/>
<dbReference type="InterPro" id="IPR001387">
    <property type="entry name" value="Cro/C1-type_HTH"/>
</dbReference>
<feature type="domain" description="HTH cro/C1-type" evidence="1">
    <location>
        <begin position="9"/>
        <end position="64"/>
    </location>
</feature>
<dbReference type="InterPro" id="IPR010982">
    <property type="entry name" value="Lambda_DNA-bd_dom_sf"/>
</dbReference>
<protein>
    <submittedName>
        <fullName evidence="2">Helix-turn-helix transcriptional regulator</fullName>
    </submittedName>
</protein>
<keyword evidence="3" id="KW-1185">Reference proteome</keyword>
<sequence>MSATLTDDFKAKINSLGVTQLAVAKMMGITPQQFSEIWNGSAQPSTTFIVKAIQAGLGESFSDIAEVRAEENQQKNKLLPVHR</sequence>
<evidence type="ECO:0000313" key="2">
    <source>
        <dbReference type="EMBL" id="MDY5132267.1"/>
    </source>
</evidence>
<comment type="caution">
    <text evidence="2">The sequence shown here is derived from an EMBL/GenBank/DDBJ whole genome shotgun (WGS) entry which is preliminary data.</text>
</comment>
<dbReference type="SMART" id="SM00530">
    <property type="entry name" value="HTH_XRE"/>
    <property type="match status" value="1"/>
</dbReference>
<accession>A0ABU5G6E0</accession>
<organism evidence="2 3">
    <name type="scientific">Actinotignum urinale</name>
    <dbReference type="NCBI Taxonomy" id="190146"/>
    <lineage>
        <taxon>Bacteria</taxon>
        <taxon>Bacillati</taxon>
        <taxon>Actinomycetota</taxon>
        <taxon>Actinomycetes</taxon>
        <taxon>Actinomycetales</taxon>
        <taxon>Actinomycetaceae</taxon>
        <taxon>Actinotignum</taxon>
    </lineage>
</organism>
<dbReference type="Pfam" id="PF01381">
    <property type="entry name" value="HTH_3"/>
    <property type="match status" value="1"/>
</dbReference>
<dbReference type="Gene3D" id="1.10.260.40">
    <property type="entry name" value="lambda repressor-like DNA-binding domains"/>
    <property type="match status" value="1"/>
</dbReference>
<dbReference type="PROSITE" id="PS50943">
    <property type="entry name" value="HTH_CROC1"/>
    <property type="match status" value="1"/>
</dbReference>
<gene>
    <name evidence="2" type="ORF">R6G86_00725</name>
</gene>
<dbReference type="RefSeq" id="WP_320754817.1">
    <property type="nucleotide sequence ID" value="NZ_JAWNGA010000001.1"/>
</dbReference>
<dbReference type="SUPFAM" id="SSF47413">
    <property type="entry name" value="lambda repressor-like DNA-binding domains"/>
    <property type="match status" value="1"/>
</dbReference>
<evidence type="ECO:0000259" key="1">
    <source>
        <dbReference type="PROSITE" id="PS50943"/>
    </source>
</evidence>
<reference evidence="2 3" key="1">
    <citation type="submission" date="2023-10" db="EMBL/GenBank/DDBJ databases">
        <title>Whole Genome based description of the genera Actinobaculum and Actinotignum reveals a complex phylogenetic relationship within the species included in the genus Actinotignum.</title>
        <authorList>
            <person name="Jensen C.S."/>
            <person name="Dargis R."/>
            <person name="Kemp M."/>
            <person name="Christensen J.J."/>
        </authorList>
    </citation>
    <scope>NUCLEOTIDE SEQUENCE [LARGE SCALE GENOMIC DNA]</scope>
    <source>
        <strain evidence="2 3">SLA_B974</strain>
    </source>
</reference>
<name>A0ABU5G6E0_9ACTO</name>